<feature type="binding site" evidence="3">
    <location>
        <position position="216"/>
    </location>
    <ligand>
        <name>dimethylallyl diphosphate</name>
        <dbReference type="ChEBI" id="CHEBI:57623"/>
    </ligand>
</feature>
<dbReference type="SFLD" id="SFLDG01162">
    <property type="entry name" value="I"/>
    <property type="match status" value="1"/>
</dbReference>
<dbReference type="GO" id="GO:0009820">
    <property type="term" value="P:alkaloid metabolic process"/>
    <property type="evidence" value="ECO:0007669"/>
    <property type="project" value="InterPro"/>
</dbReference>
<evidence type="ECO:0000313" key="5">
    <source>
        <dbReference type="Proteomes" id="UP001302321"/>
    </source>
</evidence>
<gene>
    <name evidence="4" type="ORF">QBC36DRAFT_239274</name>
</gene>
<dbReference type="InterPro" id="IPR012148">
    <property type="entry name" value="ABBA_DMATS-like"/>
</dbReference>
<name>A0AAN6W6U1_9PEZI</name>
<dbReference type="PANTHER" id="PTHR40627:SF4">
    <property type="entry name" value="PRENYLTRANSFERASE ASQH1-RELATED"/>
    <property type="match status" value="1"/>
</dbReference>
<evidence type="ECO:0000256" key="3">
    <source>
        <dbReference type="PIRSR" id="PIRSR000509-1"/>
    </source>
</evidence>
<keyword evidence="2" id="KW-0808">Transferase</keyword>
<reference evidence="4" key="2">
    <citation type="submission" date="2023-05" db="EMBL/GenBank/DDBJ databases">
        <authorList>
            <consortium name="Lawrence Berkeley National Laboratory"/>
            <person name="Steindorff A."/>
            <person name="Hensen N."/>
            <person name="Bonometti L."/>
            <person name="Westerberg I."/>
            <person name="Brannstrom I.O."/>
            <person name="Guillou S."/>
            <person name="Cros-Aarteil S."/>
            <person name="Calhoun S."/>
            <person name="Haridas S."/>
            <person name="Kuo A."/>
            <person name="Mondo S."/>
            <person name="Pangilinan J."/>
            <person name="Riley R."/>
            <person name="Labutti K."/>
            <person name="Andreopoulos B."/>
            <person name="Lipzen A."/>
            <person name="Chen C."/>
            <person name="Yanf M."/>
            <person name="Daum C."/>
            <person name="Ng V."/>
            <person name="Clum A."/>
            <person name="Ohm R."/>
            <person name="Martin F."/>
            <person name="Silar P."/>
            <person name="Natvig D."/>
            <person name="Lalanne C."/>
            <person name="Gautier V."/>
            <person name="Ament-Velasquez S.L."/>
            <person name="Kruys A."/>
            <person name="Hutchinson M.I."/>
            <person name="Powell A.J."/>
            <person name="Barry K."/>
            <person name="Miller A.N."/>
            <person name="Grigoriev I.V."/>
            <person name="Debuchy R."/>
            <person name="Gladieux P."/>
            <person name="Thoren M.H."/>
            <person name="Johannesson H."/>
        </authorList>
    </citation>
    <scope>NUCLEOTIDE SEQUENCE</scope>
    <source>
        <strain evidence="4">CBS 892.96</strain>
    </source>
</reference>
<dbReference type="CDD" id="cd13929">
    <property type="entry name" value="PT-DMATS_CymD"/>
    <property type="match status" value="1"/>
</dbReference>
<feature type="binding site" evidence="3">
    <location>
        <position position="122"/>
    </location>
    <ligand>
        <name>L-tryptophan</name>
        <dbReference type="ChEBI" id="CHEBI:57912"/>
    </ligand>
</feature>
<dbReference type="PIRSF" id="PIRSF000509">
    <property type="entry name" value="Trp_DMAT"/>
    <property type="match status" value="1"/>
</dbReference>
<feature type="binding site" evidence="3">
    <location>
        <position position="137"/>
    </location>
    <ligand>
        <name>dimethylallyl diphosphate</name>
        <dbReference type="ChEBI" id="CHEBI:57623"/>
    </ligand>
</feature>
<organism evidence="4 5">
    <name type="scientific">Triangularia setosa</name>
    <dbReference type="NCBI Taxonomy" id="2587417"/>
    <lineage>
        <taxon>Eukaryota</taxon>
        <taxon>Fungi</taxon>
        <taxon>Dikarya</taxon>
        <taxon>Ascomycota</taxon>
        <taxon>Pezizomycotina</taxon>
        <taxon>Sordariomycetes</taxon>
        <taxon>Sordariomycetidae</taxon>
        <taxon>Sordariales</taxon>
        <taxon>Podosporaceae</taxon>
        <taxon>Triangularia</taxon>
    </lineage>
</organism>
<protein>
    <submittedName>
        <fullName evidence="4">Tryptophan dimethylallyltransferase-domain-containing protein</fullName>
    </submittedName>
</protein>
<comment type="similarity">
    <text evidence="1">Belongs to the tryptophan dimethylallyltransferase family.</text>
</comment>
<evidence type="ECO:0000256" key="1">
    <source>
        <dbReference type="ARBA" id="ARBA00010209"/>
    </source>
</evidence>
<dbReference type="GO" id="GO:0016765">
    <property type="term" value="F:transferase activity, transferring alkyl or aryl (other than methyl) groups"/>
    <property type="evidence" value="ECO:0007669"/>
    <property type="project" value="InterPro"/>
</dbReference>
<dbReference type="Proteomes" id="UP001302321">
    <property type="component" value="Unassembled WGS sequence"/>
</dbReference>
<sequence>MEVAHNFFTPTADFKRSQNDFLPHAYHQGYGRRNSSQTARFDLSLYGLGADTLIGHAAMWNMRLGDQLSRLMQLAGYSKDSQAIHRAFFAENVAPALGPCPDGTTTTPQWPSFMTDDHSPVEFSWAWSEKRAAPCARYSAEPIGWLAGSDADPLNTKATIGLLGRTLPLAPNLDLYWYRHLLGALTTNTPTSSNHPLSQTFTAFDLEQDCMTVKYYFLPTHRALSLGKSNLELAEDAIKALPSPCHTDKNGFEAPLRTVTSFIRSHPTRSQPTVEIVAVDCVDPALSRIKIYVRSMETSFDSVVHMLTLGGSLPPLTDQAQSSLEELWCAVFGVSDTSQELSAKNHRTAGMLYYYELKAGGRVGSKVYLPVRHYGKSDDQIARGLSGYLAKRGKGLDGGMSYHDGVAALCGSRAKLSRLGFHTYITCAVKGNDLNINAYFNPQVYCSSASQTL</sequence>
<keyword evidence="5" id="KW-1185">Reference proteome</keyword>
<dbReference type="EMBL" id="MU866203">
    <property type="protein sequence ID" value="KAK4176246.1"/>
    <property type="molecule type" value="Genomic_DNA"/>
</dbReference>
<comment type="caution">
    <text evidence="4">The sequence shown here is derived from an EMBL/GenBank/DDBJ whole genome shotgun (WGS) entry which is preliminary data.</text>
</comment>
<dbReference type="NCBIfam" id="TIGR03429">
    <property type="entry name" value="arom_pren_DMATS"/>
    <property type="match status" value="1"/>
</dbReference>
<feature type="binding site" evidence="3">
    <location>
        <position position="292"/>
    </location>
    <ligand>
        <name>dimethylallyl diphosphate</name>
        <dbReference type="ChEBI" id="CHEBI:57623"/>
    </ligand>
</feature>
<dbReference type="SFLD" id="SFLDS00036">
    <property type="entry name" value="Aromatic_Prenyltransferase"/>
    <property type="match status" value="1"/>
</dbReference>
<dbReference type="AlphaFoldDB" id="A0AAN6W6U1"/>
<accession>A0AAN6W6U1</accession>
<reference evidence="4" key="1">
    <citation type="journal article" date="2023" name="Mol. Phylogenet. Evol.">
        <title>Genome-scale phylogeny and comparative genomics of the fungal order Sordariales.</title>
        <authorList>
            <person name="Hensen N."/>
            <person name="Bonometti L."/>
            <person name="Westerberg I."/>
            <person name="Brannstrom I.O."/>
            <person name="Guillou S."/>
            <person name="Cros-Aarteil S."/>
            <person name="Calhoun S."/>
            <person name="Haridas S."/>
            <person name="Kuo A."/>
            <person name="Mondo S."/>
            <person name="Pangilinan J."/>
            <person name="Riley R."/>
            <person name="LaButti K."/>
            <person name="Andreopoulos B."/>
            <person name="Lipzen A."/>
            <person name="Chen C."/>
            <person name="Yan M."/>
            <person name="Daum C."/>
            <person name="Ng V."/>
            <person name="Clum A."/>
            <person name="Steindorff A."/>
            <person name="Ohm R.A."/>
            <person name="Martin F."/>
            <person name="Silar P."/>
            <person name="Natvig D.O."/>
            <person name="Lalanne C."/>
            <person name="Gautier V."/>
            <person name="Ament-Velasquez S.L."/>
            <person name="Kruys A."/>
            <person name="Hutchinson M.I."/>
            <person name="Powell A.J."/>
            <person name="Barry K."/>
            <person name="Miller A.N."/>
            <person name="Grigoriev I.V."/>
            <person name="Debuchy R."/>
            <person name="Gladieux P."/>
            <person name="Hiltunen Thoren M."/>
            <person name="Johannesson H."/>
        </authorList>
    </citation>
    <scope>NUCLEOTIDE SEQUENCE</scope>
    <source>
        <strain evidence="4">CBS 892.96</strain>
    </source>
</reference>
<dbReference type="InterPro" id="IPR017795">
    <property type="entry name" value="ABBA_NscD-like"/>
</dbReference>
<feature type="binding site" evidence="3">
    <location>
        <position position="290"/>
    </location>
    <ligand>
        <name>dimethylallyl diphosphate</name>
        <dbReference type="ChEBI" id="CHEBI:57623"/>
    </ligand>
</feature>
<dbReference type="PANTHER" id="PTHR40627">
    <property type="entry name" value="INDOLE PRENYLTRANSFERASE TDIB-RELATED"/>
    <property type="match status" value="1"/>
</dbReference>
<feature type="binding site" evidence="3">
    <location>
        <position position="214"/>
    </location>
    <ligand>
        <name>dimethylallyl diphosphate</name>
        <dbReference type="ChEBI" id="CHEBI:57623"/>
    </ligand>
</feature>
<feature type="binding site" evidence="3">
    <location>
        <position position="368"/>
    </location>
    <ligand>
        <name>dimethylallyl diphosphate</name>
        <dbReference type="ChEBI" id="CHEBI:57623"/>
    </ligand>
</feature>
<dbReference type="Pfam" id="PF11991">
    <property type="entry name" value="Trp_DMAT"/>
    <property type="match status" value="1"/>
</dbReference>
<dbReference type="InterPro" id="IPR033964">
    <property type="entry name" value="ABBA"/>
</dbReference>
<feature type="binding site" evidence="3">
    <location>
        <position position="288"/>
    </location>
    <ligand>
        <name>dimethylallyl diphosphate</name>
        <dbReference type="ChEBI" id="CHEBI:57623"/>
    </ligand>
</feature>
<evidence type="ECO:0000256" key="2">
    <source>
        <dbReference type="ARBA" id="ARBA00022679"/>
    </source>
</evidence>
<proteinExistence type="inferred from homology"/>
<evidence type="ECO:0000313" key="4">
    <source>
        <dbReference type="EMBL" id="KAK4176246.1"/>
    </source>
</evidence>